<evidence type="ECO:0000256" key="5">
    <source>
        <dbReference type="ARBA" id="ARBA00022840"/>
    </source>
</evidence>
<sequence>MEQFENILTVKHLKKSYKTSSGAIDVLKDVNLELGNGVTAILGPNGAGKTTLIKIFTDLLNFEEGQVAYCGKELKTMTKKEKSQTFSLLSEGSRNLYYKLTPLENIKYFATLRGIPFDSIKEYSLNLLQKLNLYEKKSEMVENLSRGMQQKVAVVCALSMNTPVTFLDEPTLGLDMESSINLSKFLRSPEFTSNRSIIITSHDFSFIENTATQIYKLQGGMMIEKQEFGESDDTFIIRINHPDIDKINDDGLEIVDACGQYCTIKISVSSLRLGEEIHKLNDAGHEIVYVEAANQNITNFYLNKEP</sequence>
<evidence type="ECO:0000256" key="4">
    <source>
        <dbReference type="ARBA" id="ARBA00022741"/>
    </source>
</evidence>
<dbReference type="Proteomes" id="UP001319045">
    <property type="component" value="Chromosome"/>
</dbReference>
<evidence type="ECO:0000256" key="2">
    <source>
        <dbReference type="ARBA" id="ARBA00022448"/>
    </source>
</evidence>
<dbReference type="InterPro" id="IPR003439">
    <property type="entry name" value="ABC_transporter-like_ATP-bd"/>
</dbReference>
<dbReference type="PANTHER" id="PTHR42711">
    <property type="entry name" value="ABC TRANSPORTER ATP-BINDING PROTEIN"/>
    <property type="match status" value="1"/>
</dbReference>
<keyword evidence="8" id="KW-1185">Reference proteome</keyword>
<dbReference type="EMBL" id="AP024484">
    <property type="protein sequence ID" value="BCS85298.1"/>
    <property type="molecule type" value="Genomic_DNA"/>
</dbReference>
<feature type="domain" description="ABC transporter" evidence="6">
    <location>
        <begin position="8"/>
        <end position="244"/>
    </location>
</feature>
<dbReference type="InterPro" id="IPR027417">
    <property type="entry name" value="P-loop_NTPase"/>
</dbReference>
<evidence type="ECO:0000259" key="6">
    <source>
        <dbReference type="PROSITE" id="PS50893"/>
    </source>
</evidence>
<evidence type="ECO:0000256" key="3">
    <source>
        <dbReference type="ARBA" id="ARBA00022458"/>
    </source>
</evidence>
<dbReference type="InterPro" id="IPR050763">
    <property type="entry name" value="ABC_transporter_ATP-binding"/>
</dbReference>
<keyword evidence="2" id="KW-0813">Transport</keyword>
<dbReference type="SUPFAM" id="SSF52540">
    <property type="entry name" value="P-loop containing nucleoside triphosphate hydrolases"/>
    <property type="match status" value="1"/>
</dbReference>
<dbReference type="GO" id="GO:0005524">
    <property type="term" value="F:ATP binding"/>
    <property type="evidence" value="ECO:0007669"/>
    <property type="project" value="UniProtKB-KW"/>
</dbReference>
<dbReference type="SMART" id="SM00382">
    <property type="entry name" value="AAA"/>
    <property type="match status" value="1"/>
</dbReference>
<dbReference type="InterPro" id="IPR003593">
    <property type="entry name" value="AAA+_ATPase"/>
</dbReference>
<gene>
    <name evidence="7" type="ORF">prwr041_11910</name>
</gene>
<evidence type="ECO:0000313" key="7">
    <source>
        <dbReference type="EMBL" id="BCS85298.1"/>
    </source>
</evidence>
<organism evidence="7 8">
    <name type="scientific">Prevotella herbatica</name>
    <dbReference type="NCBI Taxonomy" id="2801997"/>
    <lineage>
        <taxon>Bacteria</taxon>
        <taxon>Pseudomonadati</taxon>
        <taxon>Bacteroidota</taxon>
        <taxon>Bacteroidia</taxon>
        <taxon>Bacteroidales</taxon>
        <taxon>Prevotellaceae</taxon>
        <taxon>Prevotella</taxon>
    </lineage>
</organism>
<protein>
    <submittedName>
        <fullName evidence="7">ABC transporter ATP-binding protein</fullName>
    </submittedName>
</protein>
<evidence type="ECO:0000256" key="1">
    <source>
        <dbReference type="ARBA" id="ARBA00005417"/>
    </source>
</evidence>
<name>A0ABN6EHA8_9BACT</name>
<reference evidence="7 8" key="1">
    <citation type="journal article" date="2022" name="Int. J. Syst. Evol. Microbiol.">
        <title>Prevotella herbatica sp. nov., a plant polysaccharide-decomposing anaerobic bacterium isolated from a methanogenic reactor.</title>
        <authorList>
            <person name="Uek A."/>
            <person name="Tonouchi A."/>
            <person name="Kaku N."/>
            <person name="Ueki K."/>
        </authorList>
    </citation>
    <scope>NUCLEOTIDE SEQUENCE [LARGE SCALE GENOMIC DNA]</scope>
    <source>
        <strain evidence="7 8">WR041</strain>
    </source>
</reference>
<dbReference type="Gene3D" id="3.40.50.300">
    <property type="entry name" value="P-loop containing nucleotide triphosphate hydrolases"/>
    <property type="match status" value="1"/>
</dbReference>
<keyword evidence="3" id="KW-0536">Nodulation</keyword>
<dbReference type="PANTHER" id="PTHR42711:SF5">
    <property type="entry name" value="ABC TRANSPORTER ATP-BINDING PROTEIN NATA"/>
    <property type="match status" value="1"/>
</dbReference>
<accession>A0ABN6EHA8</accession>
<dbReference type="RefSeq" id="WP_207155451.1">
    <property type="nucleotide sequence ID" value="NZ_AP024484.1"/>
</dbReference>
<keyword evidence="5 7" id="KW-0067">ATP-binding</keyword>
<comment type="similarity">
    <text evidence="1">Belongs to the ABC transporter superfamily.</text>
</comment>
<keyword evidence="4" id="KW-0547">Nucleotide-binding</keyword>
<dbReference type="Pfam" id="PF00005">
    <property type="entry name" value="ABC_tran"/>
    <property type="match status" value="1"/>
</dbReference>
<evidence type="ECO:0000313" key="8">
    <source>
        <dbReference type="Proteomes" id="UP001319045"/>
    </source>
</evidence>
<proteinExistence type="inferred from homology"/>
<dbReference type="PROSITE" id="PS50893">
    <property type="entry name" value="ABC_TRANSPORTER_2"/>
    <property type="match status" value="1"/>
</dbReference>